<keyword evidence="3" id="KW-0812">Transmembrane</keyword>
<dbReference type="Proteomes" id="UP000322214">
    <property type="component" value="Chromosome"/>
</dbReference>
<dbReference type="AlphaFoldDB" id="A0A5B9P558"/>
<dbReference type="KEGG" id="mff:MFFC18_04790"/>
<protein>
    <recommendedName>
        <fullName evidence="6">Thioredoxin domain-containing protein</fullName>
    </recommendedName>
</protein>
<dbReference type="EMBL" id="CP042912">
    <property type="protein sequence ID" value="QEG20629.1"/>
    <property type="molecule type" value="Genomic_DNA"/>
</dbReference>
<gene>
    <name evidence="4" type="ORF">MFFC18_04790</name>
</gene>
<keyword evidence="1" id="KW-0175">Coiled coil</keyword>
<keyword evidence="3" id="KW-0472">Membrane</keyword>
<feature type="coiled-coil region" evidence="1">
    <location>
        <begin position="67"/>
        <end position="94"/>
    </location>
</feature>
<organism evidence="4 5">
    <name type="scientific">Mariniblastus fucicola</name>
    <dbReference type="NCBI Taxonomy" id="980251"/>
    <lineage>
        <taxon>Bacteria</taxon>
        <taxon>Pseudomonadati</taxon>
        <taxon>Planctomycetota</taxon>
        <taxon>Planctomycetia</taxon>
        <taxon>Pirellulales</taxon>
        <taxon>Pirellulaceae</taxon>
        <taxon>Mariniblastus</taxon>
    </lineage>
</organism>
<reference evidence="4 5" key="1">
    <citation type="submission" date="2019-08" db="EMBL/GenBank/DDBJ databases">
        <title>Deep-cultivation of Planctomycetes and their phenomic and genomic characterization uncovers novel biology.</title>
        <authorList>
            <person name="Wiegand S."/>
            <person name="Jogler M."/>
            <person name="Boedeker C."/>
            <person name="Pinto D."/>
            <person name="Vollmers J."/>
            <person name="Rivas-Marin E."/>
            <person name="Kohn T."/>
            <person name="Peeters S.H."/>
            <person name="Heuer A."/>
            <person name="Rast P."/>
            <person name="Oberbeckmann S."/>
            <person name="Bunk B."/>
            <person name="Jeske O."/>
            <person name="Meyerdierks A."/>
            <person name="Storesund J.E."/>
            <person name="Kallscheuer N."/>
            <person name="Luecker S."/>
            <person name="Lage O.M."/>
            <person name="Pohl T."/>
            <person name="Merkel B.J."/>
            <person name="Hornburger P."/>
            <person name="Mueller R.-W."/>
            <person name="Bruemmer F."/>
            <person name="Labrenz M."/>
            <person name="Spormann A.M."/>
            <person name="Op den Camp H."/>
            <person name="Overmann J."/>
            <person name="Amann R."/>
            <person name="Jetten M.S.M."/>
            <person name="Mascher T."/>
            <person name="Medema M.H."/>
            <person name="Devos D.P."/>
            <person name="Kaster A.-K."/>
            <person name="Ovreas L."/>
            <person name="Rohde M."/>
            <person name="Galperin M.Y."/>
            <person name="Jogler C."/>
        </authorList>
    </citation>
    <scope>NUCLEOTIDE SEQUENCE [LARGE SCALE GENOMIC DNA]</scope>
    <source>
        <strain evidence="4 5">FC18</strain>
    </source>
</reference>
<keyword evidence="5" id="KW-1185">Reference proteome</keyword>
<feature type="region of interest" description="Disordered" evidence="2">
    <location>
        <begin position="1"/>
        <end position="35"/>
    </location>
</feature>
<sequence>MSSDSKSRSSRSSKSRSSKKSDDTRPDDLRPVEVPEDGRTNLLAMMLGMITTMVLVFGVFGLGSEPVVNEQYNAEQAKRKAEQIKADRADTLDELVIELAELGSARSTNLADSLSICRSRIDVSDEIIRRGPAGENMREKAVTEGLLARVKLYGLDFTNQLGLNESGPELRAAYEPYLDDSNPKIYSNARVAMLTHQSFEKIKSGGNDVAGLVELFADTMKRFPENEFVASMIEAHLSALIEKEPSYSEMLFTKLRDRHPKGTLKPVMERKLRNISDRLLLRAENFSQKYTDRWANGRVGRSELSATASRLLKKPDIGLLLLQRVLGLGQWFERNEFIDEAIAIYVEVIEATDRGKVIPELREQTKTVAKAGLFRISMQGKTIEYRGVDSAGKQLIDAEMKKKIGIVVFWSGNSEGSVRYLAQLNARTKTLRNKPITIYAVCVDPELPTEITLMMRKASMIRIMDRKFGSGVNSFLEVCPPGMLPHVMLVGFDGKIEDINADPTQVENKALTLLMNRLR</sequence>
<proteinExistence type="predicted"/>
<dbReference type="Gene3D" id="3.40.30.10">
    <property type="entry name" value="Glutaredoxin"/>
    <property type="match status" value="1"/>
</dbReference>
<feature type="transmembrane region" description="Helical" evidence="3">
    <location>
        <begin position="42"/>
        <end position="63"/>
    </location>
</feature>
<feature type="compositionally biased region" description="Basic and acidic residues" evidence="2">
    <location>
        <begin position="19"/>
        <end position="35"/>
    </location>
</feature>
<name>A0A5B9P558_9BACT</name>
<dbReference type="STRING" id="980251.GCA_001642875_02336"/>
<feature type="compositionally biased region" description="Basic residues" evidence="2">
    <location>
        <begin position="8"/>
        <end position="18"/>
    </location>
</feature>
<evidence type="ECO:0000256" key="2">
    <source>
        <dbReference type="SAM" id="MobiDB-lite"/>
    </source>
</evidence>
<evidence type="ECO:0000313" key="5">
    <source>
        <dbReference type="Proteomes" id="UP000322214"/>
    </source>
</evidence>
<keyword evidence="3" id="KW-1133">Transmembrane helix</keyword>
<evidence type="ECO:0000256" key="3">
    <source>
        <dbReference type="SAM" id="Phobius"/>
    </source>
</evidence>
<evidence type="ECO:0000313" key="4">
    <source>
        <dbReference type="EMBL" id="QEG20629.1"/>
    </source>
</evidence>
<accession>A0A5B9P558</accession>
<evidence type="ECO:0008006" key="6">
    <source>
        <dbReference type="Google" id="ProtNLM"/>
    </source>
</evidence>
<dbReference type="RefSeq" id="WP_075084761.1">
    <property type="nucleotide sequence ID" value="NZ_CP042912.1"/>
</dbReference>
<evidence type="ECO:0000256" key="1">
    <source>
        <dbReference type="SAM" id="Coils"/>
    </source>
</evidence>